<proteinExistence type="predicted"/>
<gene>
    <name evidence="2" type="ORF">SAMN02745910_04609</name>
</gene>
<accession>A0A1I6BZ99</accession>
<sequence>MDNIKGKTNETKGKYVPSIFFGASIGAVLGLLSYVKEWL</sequence>
<feature type="transmembrane region" description="Helical" evidence="1">
    <location>
        <begin position="15"/>
        <end position="35"/>
    </location>
</feature>
<keyword evidence="1" id="KW-0812">Transmembrane</keyword>
<reference evidence="2 3" key="1">
    <citation type="submission" date="2016-10" db="EMBL/GenBank/DDBJ databases">
        <authorList>
            <person name="Varghese N."/>
            <person name="Submissions S."/>
        </authorList>
    </citation>
    <scope>NUCLEOTIDE SEQUENCE [LARGE SCALE GENOMIC DNA]</scope>
    <source>
        <strain evidence="2 3">DSM 13796</strain>
    </source>
</reference>
<protein>
    <submittedName>
        <fullName evidence="2">Uncharacterized protein</fullName>
    </submittedName>
</protein>
<name>A0A1I6BZ99_9BACI</name>
<dbReference type="EMBL" id="FOXX01000018">
    <property type="protein sequence ID" value="SFQ86239.1"/>
    <property type="molecule type" value="Genomic_DNA"/>
</dbReference>
<keyword evidence="1" id="KW-0472">Membrane</keyword>
<evidence type="ECO:0000256" key="1">
    <source>
        <dbReference type="SAM" id="Phobius"/>
    </source>
</evidence>
<evidence type="ECO:0000313" key="2">
    <source>
        <dbReference type="EMBL" id="SFQ86239.1"/>
    </source>
</evidence>
<organism evidence="2 3">
    <name type="scientific">Priestia endophytica DSM 13796</name>
    <dbReference type="NCBI Taxonomy" id="1121089"/>
    <lineage>
        <taxon>Bacteria</taxon>
        <taxon>Bacillati</taxon>
        <taxon>Bacillota</taxon>
        <taxon>Bacilli</taxon>
        <taxon>Bacillales</taxon>
        <taxon>Bacillaceae</taxon>
        <taxon>Priestia</taxon>
    </lineage>
</organism>
<keyword evidence="1" id="KW-1133">Transmembrane helix</keyword>
<evidence type="ECO:0000313" key="3">
    <source>
        <dbReference type="Proteomes" id="UP000182762"/>
    </source>
</evidence>
<dbReference type="Proteomes" id="UP000182762">
    <property type="component" value="Unassembled WGS sequence"/>
</dbReference>
<keyword evidence="3" id="KW-1185">Reference proteome</keyword>
<comment type="caution">
    <text evidence="2">The sequence shown here is derived from an EMBL/GenBank/DDBJ whole genome shotgun (WGS) entry which is preliminary data.</text>
</comment>